<organism evidence="1 2">
    <name type="scientific">Bauhinia variegata</name>
    <name type="common">Purple orchid tree</name>
    <name type="synonym">Phanera variegata</name>
    <dbReference type="NCBI Taxonomy" id="167791"/>
    <lineage>
        <taxon>Eukaryota</taxon>
        <taxon>Viridiplantae</taxon>
        <taxon>Streptophyta</taxon>
        <taxon>Embryophyta</taxon>
        <taxon>Tracheophyta</taxon>
        <taxon>Spermatophyta</taxon>
        <taxon>Magnoliopsida</taxon>
        <taxon>eudicotyledons</taxon>
        <taxon>Gunneridae</taxon>
        <taxon>Pentapetalae</taxon>
        <taxon>rosids</taxon>
        <taxon>fabids</taxon>
        <taxon>Fabales</taxon>
        <taxon>Fabaceae</taxon>
        <taxon>Cercidoideae</taxon>
        <taxon>Cercideae</taxon>
        <taxon>Bauhiniinae</taxon>
        <taxon>Bauhinia</taxon>
    </lineage>
</organism>
<dbReference type="Proteomes" id="UP000828941">
    <property type="component" value="Chromosome 14"/>
</dbReference>
<keyword evidence="2" id="KW-1185">Reference proteome</keyword>
<accession>A0ACB9KGJ5</accession>
<evidence type="ECO:0000313" key="2">
    <source>
        <dbReference type="Proteomes" id="UP000828941"/>
    </source>
</evidence>
<comment type="caution">
    <text evidence="1">The sequence shown here is derived from an EMBL/GenBank/DDBJ whole genome shotgun (WGS) entry which is preliminary data.</text>
</comment>
<dbReference type="EMBL" id="CM039439">
    <property type="protein sequence ID" value="KAI4296037.1"/>
    <property type="molecule type" value="Genomic_DNA"/>
</dbReference>
<proteinExistence type="predicted"/>
<sequence>MRVKIVRTVKINSFSEGVHLQEQLSQEGLVIYEALFRKLMDNDEAQAKKSLLSDFNEKNELQRRRPQRGSPSKSGAEINRQEKNLVQIPIHPETIAPKPEFDVKQVLTLLAAYLGGGTLCFFLIRHQINGIKTNGFLDSLYFCVVTMTTVGYGDLVPSSTLAKLLACIYVFTGMVLGGLILGKAADYIVEKQEILMVKAIYTSAKFGPEELVKEAETHKSKYKFMYAAAVLLVLMIAGTLFLYFIEDLGLVNAFYCVCTTITTLGYGDESFSTGIGRTFAVFWILSSTMCLAQFFLYLAELYTEDRQKSLAKMVLTRKLSLSDLEEADLDHDNSVSAAEFVVYKLKEMGKISQEDIAIVMESFRKLDIDQSGSLTEADLRY</sequence>
<name>A0ACB9KGJ5_BAUVA</name>
<protein>
    <submittedName>
        <fullName evidence="1">Uncharacterized protein</fullName>
    </submittedName>
</protein>
<evidence type="ECO:0000313" key="1">
    <source>
        <dbReference type="EMBL" id="KAI4296037.1"/>
    </source>
</evidence>
<reference evidence="1 2" key="1">
    <citation type="journal article" date="2022" name="DNA Res.">
        <title>Chromosomal-level genome assembly of the orchid tree Bauhinia variegata (Leguminosae; Cercidoideae) supports the allotetraploid origin hypothesis of Bauhinia.</title>
        <authorList>
            <person name="Zhong Y."/>
            <person name="Chen Y."/>
            <person name="Zheng D."/>
            <person name="Pang J."/>
            <person name="Liu Y."/>
            <person name="Luo S."/>
            <person name="Meng S."/>
            <person name="Qian L."/>
            <person name="Wei D."/>
            <person name="Dai S."/>
            <person name="Zhou R."/>
        </authorList>
    </citation>
    <scope>NUCLEOTIDE SEQUENCE [LARGE SCALE GENOMIC DNA]</scope>
    <source>
        <strain evidence="1">BV-YZ2020</strain>
    </source>
</reference>
<gene>
    <name evidence="1" type="ORF">L6164_036027</name>
</gene>